<proteinExistence type="predicted"/>
<dbReference type="Proteomes" id="UP000007322">
    <property type="component" value="Chromosome 1"/>
</dbReference>
<dbReference type="AlphaFoldDB" id="G2Q4M2"/>
<dbReference type="SUPFAM" id="SSF52047">
    <property type="entry name" value="RNI-like"/>
    <property type="match status" value="1"/>
</dbReference>
<evidence type="ECO:0000313" key="1">
    <source>
        <dbReference type="EMBL" id="AEO54511.1"/>
    </source>
</evidence>
<evidence type="ECO:0008006" key="3">
    <source>
        <dbReference type="Google" id="ProtNLM"/>
    </source>
</evidence>
<sequence>MLLQLVPNAEAARFCLPYEPFCALAADIISRAPPLASLRKLAFSSISNDRFLLVDQATPIMRLAQNLEALHFDRCGAVTNLFSASLGRNSPADPPPLSKLTELSLADSQLSVASLAALLNSVGPRLSKFKIRRSSPTLSFGDVLAVLQPWKGTLRELTILNSHEAPSEPIGSVAGILLLREFYALETLCVEAADLEFLEYLSRQPGVSSLFPPSLRDFRLRGDPRRVAAIMRDPLVAFNATKY</sequence>
<accession>G2Q4M2</accession>
<evidence type="ECO:0000313" key="2">
    <source>
        <dbReference type="Proteomes" id="UP000007322"/>
    </source>
</evidence>
<name>G2Q4M2_THET4</name>
<dbReference type="InterPro" id="IPR032675">
    <property type="entry name" value="LRR_dom_sf"/>
</dbReference>
<dbReference type="eggNOG" id="ENOG502RKWV">
    <property type="taxonomic scope" value="Eukaryota"/>
</dbReference>
<dbReference type="KEGG" id="mtm:MYCTH_2055941"/>
<dbReference type="VEuPathDB" id="FungiDB:MYCTH_2055941"/>
<dbReference type="OrthoDB" id="4589772at2759"/>
<dbReference type="EMBL" id="CP003002">
    <property type="protein sequence ID" value="AEO54511.1"/>
    <property type="molecule type" value="Genomic_DNA"/>
</dbReference>
<dbReference type="HOGENOM" id="CLU_1143219_0_0_1"/>
<dbReference type="GeneID" id="11508279"/>
<keyword evidence="2" id="KW-1185">Reference proteome</keyword>
<protein>
    <recommendedName>
        <fullName evidence="3">F-box domain-containing protein</fullName>
    </recommendedName>
</protein>
<dbReference type="OMA" id="APDACYL"/>
<dbReference type="Gene3D" id="3.80.10.10">
    <property type="entry name" value="Ribonuclease Inhibitor"/>
    <property type="match status" value="1"/>
</dbReference>
<reference evidence="1 2" key="1">
    <citation type="journal article" date="2011" name="Nat. Biotechnol.">
        <title>Comparative genomic analysis of the thermophilic biomass-degrading fungi Myceliophthora thermophila and Thielavia terrestris.</title>
        <authorList>
            <person name="Berka R.M."/>
            <person name="Grigoriev I.V."/>
            <person name="Otillar R."/>
            <person name="Salamov A."/>
            <person name="Grimwood J."/>
            <person name="Reid I."/>
            <person name="Ishmael N."/>
            <person name="John T."/>
            <person name="Darmond C."/>
            <person name="Moisan M.-C."/>
            <person name="Henrissat B."/>
            <person name="Coutinho P.M."/>
            <person name="Lombard V."/>
            <person name="Natvig D.O."/>
            <person name="Lindquist E."/>
            <person name="Schmutz J."/>
            <person name="Lucas S."/>
            <person name="Harris P."/>
            <person name="Powlowski J."/>
            <person name="Bellemare A."/>
            <person name="Taylor D."/>
            <person name="Butler G."/>
            <person name="de Vries R.P."/>
            <person name="Allijn I.E."/>
            <person name="van den Brink J."/>
            <person name="Ushinsky S."/>
            <person name="Storms R."/>
            <person name="Powell A.J."/>
            <person name="Paulsen I.T."/>
            <person name="Elbourne L.D.H."/>
            <person name="Baker S.E."/>
            <person name="Magnuson J."/>
            <person name="LaBoissiere S."/>
            <person name="Clutterbuck A.J."/>
            <person name="Martinez D."/>
            <person name="Wogulis M."/>
            <person name="de Leon A.L."/>
            <person name="Rey M.W."/>
            <person name="Tsang A."/>
        </authorList>
    </citation>
    <scope>NUCLEOTIDE SEQUENCE [LARGE SCALE GENOMIC DNA]</scope>
    <source>
        <strain evidence="2">ATCC 42464 / BCRC 31852 / DSM 1799</strain>
    </source>
</reference>
<gene>
    <name evidence="1" type="ORF">MYCTH_2055941</name>
</gene>
<dbReference type="RefSeq" id="XP_003659756.1">
    <property type="nucleotide sequence ID" value="XM_003659708.1"/>
</dbReference>
<dbReference type="STRING" id="573729.G2Q4M2"/>
<dbReference type="InParanoid" id="G2Q4M2"/>
<organism evidence="1 2">
    <name type="scientific">Thermothelomyces thermophilus (strain ATCC 42464 / BCRC 31852 / DSM 1799)</name>
    <name type="common">Sporotrichum thermophile</name>
    <dbReference type="NCBI Taxonomy" id="573729"/>
    <lineage>
        <taxon>Eukaryota</taxon>
        <taxon>Fungi</taxon>
        <taxon>Dikarya</taxon>
        <taxon>Ascomycota</taxon>
        <taxon>Pezizomycotina</taxon>
        <taxon>Sordariomycetes</taxon>
        <taxon>Sordariomycetidae</taxon>
        <taxon>Sordariales</taxon>
        <taxon>Chaetomiaceae</taxon>
        <taxon>Thermothelomyces</taxon>
    </lineage>
</organism>